<sequence>MSKEFGKGHPYFGQEAVFTTKHEKLPLIAPPFSQLINLKITQCNEDTDQLGTFSGEVERKLPPLETAIKKAKLGMDQLGVSLGLASEGSIGPDAEVGFFNSDVEYLVFVDDSRDLVISEVFRSFDIRAGSLVSEPGDEISIFLEKVDFPNHKLIVTANSGSKISPIKGIGTIDELESAIRLNAKNSNDGKVLIQSDLRAHCSPSRRKNIAHVAQLLATRISKQCTMCMAPGWGRIDYERGLECITCGEYKPLAIKREILGCISCDHREEGELIREFLDPAQCDFCNP</sequence>
<proteinExistence type="predicted"/>
<dbReference type="EMBL" id="CAEZTK010000008">
    <property type="protein sequence ID" value="CAB4561544.1"/>
    <property type="molecule type" value="Genomic_DNA"/>
</dbReference>
<protein>
    <submittedName>
        <fullName evidence="2">Unannotated protein</fullName>
    </submittedName>
</protein>
<dbReference type="InterPro" id="IPR046612">
    <property type="entry name" value="DUF6671"/>
</dbReference>
<feature type="domain" description="DUF6671" evidence="1">
    <location>
        <begin position="70"/>
        <end position="287"/>
    </location>
</feature>
<organism evidence="2">
    <name type="scientific">freshwater metagenome</name>
    <dbReference type="NCBI Taxonomy" id="449393"/>
    <lineage>
        <taxon>unclassified sequences</taxon>
        <taxon>metagenomes</taxon>
        <taxon>ecological metagenomes</taxon>
    </lineage>
</organism>
<gene>
    <name evidence="2" type="ORF">UFOPK1643_00211</name>
    <name evidence="3" type="ORF">UFOPK1698_00778</name>
</gene>
<evidence type="ECO:0000259" key="1">
    <source>
        <dbReference type="Pfam" id="PF20376"/>
    </source>
</evidence>
<accession>A0A6J6DE42</accession>
<dbReference type="AlphaFoldDB" id="A0A6J6DE42"/>
<reference evidence="2" key="1">
    <citation type="submission" date="2020-05" db="EMBL/GenBank/DDBJ databases">
        <authorList>
            <person name="Chiriac C."/>
            <person name="Salcher M."/>
            <person name="Ghai R."/>
            <person name="Kavagutti S V."/>
        </authorList>
    </citation>
    <scope>NUCLEOTIDE SEQUENCE</scope>
</reference>
<name>A0A6J6DE42_9ZZZZ</name>
<dbReference type="Pfam" id="PF20376">
    <property type="entry name" value="DUF6671"/>
    <property type="match status" value="1"/>
</dbReference>
<dbReference type="EMBL" id="CAEZTP010000059">
    <property type="protein sequence ID" value="CAB4574959.1"/>
    <property type="molecule type" value="Genomic_DNA"/>
</dbReference>
<evidence type="ECO:0000313" key="2">
    <source>
        <dbReference type="EMBL" id="CAB4561544.1"/>
    </source>
</evidence>
<evidence type="ECO:0000313" key="3">
    <source>
        <dbReference type="EMBL" id="CAB4574959.1"/>
    </source>
</evidence>